<dbReference type="GO" id="GO:0009737">
    <property type="term" value="P:response to abscisic acid"/>
    <property type="evidence" value="ECO:0007669"/>
    <property type="project" value="InterPro"/>
</dbReference>
<evidence type="ECO:0000256" key="1">
    <source>
        <dbReference type="SAM" id="SignalP"/>
    </source>
</evidence>
<dbReference type="PANTHER" id="PTHR46701">
    <property type="entry name" value="GLYCOSYLTRANSFERASE-LIKE KOBITO 1"/>
    <property type="match status" value="1"/>
</dbReference>
<dbReference type="PANTHER" id="PTHR46701:SF7">
    <property type="entry name" value="GLYCOSYLTRANSFERASE-LIKE KOBITO 1"/>
    <property type="match status" value="1"/>
</dbReference>
<gene>
    <name evidence="2" type="ORF">EVOR1521_LOCUS25882</name>
</gene>
<feature type="signal peptide" evidence="1">
    <location>
        <begin position="1"/>
        <end position="19"/>
    </location>
</feature>
<evidence type="ECO:0000313" key="2">
    <source>
        <dbReference type="EMBL" id="CAJ1403141.1"/>
    </source>
</evidence>
<dbReference type="InterPro" id="IPR044224">
    <property type="entry name" value="KOBITO1-like"/>
</dbReference>
<dbReference type="Pfam" id="PF13704">
    <property type="entry name" value="Glyco_tranf_2_4"/>
    <property type="match status" value="1"/>
</dbReference>
<dbReference type="AlphaFoldDB" id="A0AA36JDP4"/>
<reference evidence="2" key="1">
    <citation type="submission" date="2023-08" db="EMBL/GenBank/DDBJ databases">
        <authorList>
            <person name="Chen Y."/>
            <person name="Shah S."/>
            <person name="Dougan E. K."/>
            <person name="Thang M."/>
            <person name="Chan C."/>
        </authorList>
    </citation>
    <scope>NUCLEOTIDE SEQUENCE</scope>
</reference>
<accession>A0AA36JDP4</accession>
<proteinExistence type="predicted"/>
<evidence type="ECO:0000313" key="3">
    <source>
        <dbReference type="Proteomes" id="UP001178507"/>
    </source>
</evidence>
<dbReference type="GO" id="GO:0030244">
    <property type="term" value="P:cellulose biosynthetic process"/>
    <property type="evidence" value="ECO:0007669"/>
    <property type="project" value="InterPro"/>
</dbReference>
<comment type="caution">
    <text evidence="2">The sequence shown here is derived from an EMBL/GenBank/DDBJ whole genome shotgun (WGS) entry which is preliminary data.</text>
</comment>
<name>A0AA36JDP4_9DINO</name>
<keyword evidence="3" id="KW-1185">Reference proteome</keyword>
<keyword evidence="1" id="KW-0732">Signal</keyword>
<dbReference type="EMBL" id="CAUJNA010003482">
    <property type="protein sequence ID" value="CAJ1403141.1"/>
    <property type="molecule type" value="Genomic_DNA"/>
</dbReference>
<dbReference type="Proteomes" id="UP001178507">
    <property type="component" value="Unassembled WGS sequence"/>
</dbReference>
<organism evidence="2 3">
    <name type="scientific">Effrenium voratum</name>
    <dbReference type="NCBI Taxonomy" id="2562239"/>
    <lineage>
        <taxon>Eukaryota</taxon>
        <taxon>Sar</taxon>
        <taxon>Alveolata</taxon>
        <taxon>Dinophyceae</taxon>
        <taxon>Suessiales</taxon>
        <taxon>Symbiodiniaceae</taxon>
        <taxon>Effrenium</taxon>
    </lineage>
</organism>
<sequence>MLPLLLGCYVLATLYSASANKLRSQGGARGALAALRRGRCWTRTCRSAFSPRGAECPCSSGLVRFGEGDRWVAANRAGALTCNVSTFGEDPAFNRMKECWCAVGERPAQPARTAIVMLSRHPPDLKTWIRYHLHHAGVEHIFIKAEDSPQVAELVRQLPAADQEKVSVWESSAASLLGVDSRPPDDYTTLQARQTAVMARAKSACEEKGIDWLIHIDDDELLYTPQHRTIGDLLAAVPSAFLQAYLPNVEAVYNSPEVESCFEQTDKVNLNRYTFQSYANGKSAVRVAAKEVHPAGPHLWRDSLNQDLQSVHLDQEPFGAPIMVVHYESCPFSRWQDKFWELGNTSPESISRIPFPFYRKSISQMQTCRSVGKDQSLSSLGCDQASLMQLWSEWKTARNPALKEEDLMPIHIPWEDIRNA</sequence>
<evidence type="ECO:0008006" key="4">
    <source>
        <dbReference type="Google" id="ProtNLM"/>
    </source>
</evidence>
<feature type="chain" id="PRO_5041295534" description="Glycosyltransferase family 92 protein" evidence="1">
    <location>
        <begin position="20"/>
        <end position="420"/>
    </location>
</feature>
<protein>
    <recommendedName>
        <fullName evidence="4">Glycosyltransferase family 92 protein</fullName>
    </recommendedName>
</protein>